<evidence type="ECO:0000259" key="1">
    <source>
        <dbReference type="Pfam" id="PF02602"/>
    </source>
</evidence>
<dbReference type="EC" id="4.2.1.75" evidence="2"/>
<reference evidence="2 3" key="1">
    <citation type="submission" date="2024-02" db="EMBL/GenBank/DDBJ databases">
        <title>Seven novel Bacillus-like species.</title>
        <authorList>
            <person name="Liu G."/>
        </authorList>
    </citation>
    <scope>NUCLEOTIDE SEQUENCE [LARGE SCALE GENOMIC DNA]</scope>
    <source>
        <strain evidence="2 3">FJAT-52054</strain>
    </source>
</reference>
<organism evidence="2 3">
    <name type="scientific">Metabacillus sediminis</name>
    <dbReference type="NCBI Taxonomy" id="3117746"/>
    <lineage>
        <taxon>Bacteria</taxon>
        <taxon>Bacillati</taxon>
        <taxon>Bacillota</taxon>
        <taxon>Bacilli</taxon>
        <taxon>Bacillales</taxon>
        <taxon>Bacillaceae</taxon>
        <taxon>Metabacillus</taxon>
    </lineage>
</organism>
<gene>
    <name evidence="2" type="ORF">WCV65_16520</name>
</gene>
<dbReference type="CDD" id="cd06578">
    <property type="entry name" value="HemD"/>
    <property type="match status" value="1"/>
</dbReference>
<dbReference type="PANTHER" id="PTHR40082">
    <property type="entry name" value="BLR5956 PROTEIN"/>
    <property type="match status" value="1"/>
</dbReference>
<dbReference type="InterPro" id="IPR039793">
    <property type="entry name" value="UROS/Hem4"/>
</dbReference>
<dbReference type="SUPFAM" id="SSF69618">
    <property type="entry name" value="HemD-like"/>
    <property type="match status" value="1"/>
</dbReference>
<keyword evidence="2" id="KW-0456">Lyase</keyword>
<name>A0ABZ2NEP7_9BACI</name>
<sequence>MKKLFNKKIVFAGQRKAEEIKSIIENYGGTYLHRPAQGTVFLNDEQLEKDVRNIISGYFDWIILTTGMGSEALLKKAAEINAEKAFLEELRRLSIGIRGYKTAKFLAGMNLESAVRDDDGSNDGLLRELRKHHFSGKKVAIQLHGERAPKLIEFFKEQGAECVEIQPYLHVPPNEETMKSLVNEILQNDIDAVYFTSKPQGRFLMEFARKIGVAEEVTQAFSEHVVALAVGKVTAQTLKEEGINRLVVPDHERMGSAIVELGKYYEDRKE</sequence>
<dbReference type="InterPro" id="IPR003754">
    <property type="entry name" value="4pyrrol_synth_uPrphyn_synth"/>
</dbReference>
<accession>A0ABZ2NEP7</accession>
<dbReference type="RefSeq" id="WP_338777953.1">
    <property type="nucleotide sequence ID" value="NZ_CP147407.1"/>
</dbReference>
<evidence type="ECO:0000313" key="3">
    <source>
        <dbReference type="Proteomes" id="UP001377337"/>
    </source>
</evidence>
<dbReference type="Gene3D" id="3.40.50.10090">
    <property type="match status" value="2"/>
</dbReference>
<proteinExistence type="predicted"/>
<evidence type="ECO:0000313" key="2">
    <source>
        <dbReference type="EMBL" id="WXB96126.1"/>
    </source>
</evidence>
<dbReference type="NCBIfam" id="NF004584">
    <property type="entry name" value="PRK05928.2-1"/>
    <property type="match status" value="1"/>
</dbReference>
<dbReference type="Proteomes" id="UP001377337">
    <property type="component" value="Chromosome"/>
</dbReference>
<dbReference type="EMBL" id="CP147407">
    <property type="protein sequence ID" value="WXB96126.1"/>
    <property type="molecule type" value="Genomic_DNA"/>
</dbReference>
<dbReference type="GO" id="GO:0004852">
    <property type="term" value="F:uroporphyrinogen-III synthase activity"/>
    <property type="evidence" value="ECO:0007669"/>
    <property type="project" value="UniProtKB-EC"/>
</dbReference>
<keyword evidence="3" id="KW-1185">Reference proteome</keyword>
<protein>
    <submittedName>
        <fullName evidence="2">Uroporphyrinogen-III synthase</fullName>
        <ecNumber evidence="2">4.2.1.75</ecNumber>
    </submittedName>
</protein>
<dbReference type="Pfam" id="PF02602">
    <property type="entry name" value="HEM4"/>
    <property type="match status" value="1"/>
</dbReference>
<feature type="domain" description="Tetrapyrrole biosynthesis uroporphyrinogen III synthase" evidence="1">
    <location>
        <begin position="19"/>
        <end position="258"/>
    </location>
</feature>
<dbReference type="PANTHER" id="PTHR40082:SF1">
    <property type="entry name" value="BLR5956 PROTEIN"/>
    <property type="match status" value="1"/>
</dbReference>
<dbReference type="InterPro" id="IPR036108">
    <property type="entry name" value="4pyrrol_syn_uPrphyn_synt_sf"/>
</dbReference>